<dbReference type="InterPro" id="IPR014046">
    <property type="entry name" value="C-di-AMP_synthase"/>
</dbReference>
<dbReference type="Gene3D" id="3.40.1700.10">
    <property type="entry name" value="DNA integrity scanning protein, DisA, N-terminal domain"/>
    <property type="match status" value="1"/>
</dbReference>
<evidence type="ECO:0000256" key="4">
    <source>
        <dbReference type="ARBA" id="ARBA00022692"/>
    </source>
</evidence>
<keyword evidence="4 10" id="KW-0812">Transmembrane</keyword>
<dbReference type="InterPro" id="IPR036888">
    <property type="entry name" value="DNA_integrity_DisA_N_sf"/>
</dbReference>
<evidence type="ECO:0000259" key="11">
    <source>
        <dbReference type="PROSITE" id="PS51794"/>
    </source>
</evidence>
<dbReference type="GO" id="GO:0005524">
    <property type="term" value="F:ATP binding"/>
    <property type="evidence" value="ECO:0007669"/>
    <property type="project" value="UniProtKB-UniRule"/>
</dbReference>
<dbReference type="GO" id="GO:0106408">
    <property type="term" value="F:diadenylate cyclase activity"/>
    <property type="evidence" value="ECO:0007669"/>
    <property type="project" value="UniProtKB-EC"/>
</dbReference>
<dbReference type="SUPFAM" id="SSF143597">
    <property type="entry name" value="YojJ-like"/>
    <property type="match status" value="1"/>
</dbReference>
<dbReference type="NCBIfam" id="TIGR00159">
    <property type="entry name" value="diadenylate cyclase CdaA"/>
    <property type="match status" value="1"/>
</dbReference>
<reference evidence="12" key="2">
    <citation type="submission" date="2021-04" db="EMBL/GenBank/DDBJ databases">
        <authorList>
            <person name="Gilroy R."/>
        </authorList>
    </citation>
    <scope>NUCLEOTIDE SEQUENCE</scope>
    <source>
        <strain evidence="12">Gambia11-129</strain>
    </source>
</reference>
<dbReference type="GO" id="GO:0006171">
    <property type="term" value="P:cAMP biosynthetic process"/>
    <property type="evidence" value="ECO:0007669"/>
    <property type="project" value="InterPro"/>
</dbReference>
<evidence type="ECO:0000256" key="8">
    <source>
        <dbReference type="ARBA" id="ARBA00022989"/>
    </source>
</evidence>
<evidence type="ECO:0000256" key="10">
    <source>
        <dbReference type="HAMAP-Rule" id="MF_01499"/>
    </source>
</evidence>
<keyword evidence="3 10" id="KW-0808">Transferase</keyword>
<dbReference type="Proteomes" id="UP000823936">
    <property type="component" value="Unassembled WGS sequence"/>
</dbReference>
<comment type="caution">
    <text evidence="10">Lacks conserved residue(s) required for the propagation of feature annotation.</text>
</comment>
<dbReference type="InterPro" id="IPR003390">
    <property type="entry name" value="DNA_integrity_scan_DisA_N"/>
</dbReference>
<comment type="function">
    <text evidence="10">Catalyzes the condensation of 2 ATP molecules into cyclic di-AMP (c-di-AMP), a second messenger used to regulate differing processes in different bacteria.</text>
</comment>
<feature type="transmembrane region" description="Helical" evidence="10">
    <location>
        <begin position="42"/>
        <end position="61"/>
    </location>
</feature>
<keyword evidence="7 10" id="KW-0067">ATP-binding</keyword>
<reference evidence="12" key="1">
    <citation type="journal article" date="2021" name="PeerJ">
        <title>Extensive microbial diversity within the chicken gut microbiome revealed by metagenomics and culture.</title>
        <authorList>
            <person name="Gilroy R."/>
            <person name="Ravi A."/>
            <person name="Getino M."/>
            <person name="Pursley I."/>
            <person name="Horton D.L."/>
            <person name="Alikhan N.F."/>
            <person name="Baker D."/>
            <person name="Gharbi K."/>
            <person name="Hall N."/>
            <person name="Watson M."/>
            <person name="Adriaenssens E.M."/>
            <person name="Foster-Nyarko E."/>
            <person name="Jarju S."/>
            <person name="Secka A."/>
            <person name="Antonio M."/>
            <person name="Oren A."/>
            <person name="Chaudhuri R.R."/>
            <person name="La Ragione R."/>
            <person name="Hildebrand F."/>
            <person name="Pallen M.J."/>
        </authorList>
    </citation>
    <scope>NUCLEOTIDE SEQUENCE</scope>
    <source>
        <strain evidence="12">Gambia11-129</strain>
    </source>
</reference>
<evidence type="ECO:0000256" key="5">
    <source>
        <dbReference type="ARBA" id="ARBA00022695"/>
    </source>
</evidence>
<evidence type="ECO:0000256" key="6">
    <source>
        <dbReference type="ARBA" id="ARBA00022741"/>
    </source>
</evidence>
<evidence type="ECO:0000256" key="9">
    <source>
        <dbReference type="ARBA" id="ARBA00023136"/>
    </source>
</evidence>
<evidence type="ECO:0000313" key="13">
    <source>
        <dbReference type="Proteomes" id="UP000823936"/>
    </source>
</evidence>
<comment type="catalytic activity">
    <reaction evidence="1 10">
        <text>2 ATP = 3',3'-c-di-AMP + 2 diphosphate</text>
        <dbReference type="Rhea" id="RHEA:35655"/>
        <dbReference type="ChEBI" id="CHEBI:30616"/>
        <dbReference type="ChEBI" id="CHEBI:33019"/>
        <dbReference type="ChEBI" id="CHEBI:71500"/>
        <dbReference type="EC" id="2.7.7.85"/>
    </reaction>
</comment>
<accession>A0A9D1TMS0</accession>
<protein>
    <recommendedName>
        <fullName evidence="10">Diadenylate cyclase</fullName>
        <shortName evidence="10">DAC</shortName>
        <ecNumber evidence="10">2.7.7.85</ecNumber>
    </recommendedName>
    <alternativeName>
        <fullName evidence="10">Cyclic-di-AMP synthase</fullName>
        <shortName evidence="10">c-di-AMP synthase</shortName>
    </alternativeName>
</protein>
<dbReference type="EC" id="2.7.7.85" evidence="10"/>
<feature type="domain" description="DAC" evidence="11">
    <location>
        <begin position="84"/>
        <end position="242"/>
    </location>
</feature>
<comment type="caution">
    <text evidence="12">The sequence shown here is derived from an EMBL/GenBank/DDBJ whole genome shotgun (WGS) entry which is preliminary data.</text>
</comment>
<organism evidence="12 13">
    <name type="scientific">Candidatus Ornithospirochaeta avicola</name>
    <dbReference type="NCBI Taxonomy" id="2840896"/>
    <lineage>
        <taxon>Bacteria</taxon>
        <taxon>Pseudomonadati</taxon>
        <taxon>Spirochaetota</taxon>
        <taxon>Spirochaetia</taxon>
        <taxon>Spirochaetales</taxon>
        <taxon>Spirochaetaceae</taxon>
        <taxon>Spirochaetaceae incertae sedis</taxon>
        <taxon>Candidatus Ornithospirochaeta</taxon>
    </lineage>
</organism>
<dbReference type="AlphaFoldDB" id="A0A9D1TMS0"/>
<name>A0A9D1TMS0_9SPIO</name>
<dbReference type="Pfam" id="PF02457">
    <property type="entry name" value="DAC"/>
    <property type="match status" value="1"/>
</dbReference>
<sequence length="272" mass="30515">MIEVLTSLSWIDYLRLTCEILILAFVFYRLYIIVSDTKARQIIFAVLSLGIAYFLFSLLHFDVLTMIIEKAFLPFLILLVVFYHQELRRAFSTSIIRRGRFFRIGSQTTADQIDSILNACNILVEKKRGALIVFPRHIDIKSVLDSGTRINADLSSTLLLTIFDHDTPLHDGAAVVEGGRITYAACYLPLSEQSGIKASFGTRHRAALGLAENSDAIVLVVSEETGAISLAYNANIYYDLSNDTLKRVLLQLFAYHDVLPSDINKEGMNEAE</sequence>
<dbReference type="PROSITE" id="PS51794">
    <property type="entry name" value="DAC"/>
    <property type="match status" value="1"/>
</dbReference>
<evidence type="ECO:0000256" key="1">
    <source>
        <dbReference type="ARBA" id="ARBA00000877"/>
    </source>
</evidence>
<keyword evidence="6 10" id="KW-0547">Nucleotide-binding</keyword>
<dbReference type="PANTHER" id="PTHR34185:SF1">
    <property type="entry name" value="DIADENYLATE CYCLASE"/>
    <property type="match status" value="1"/>
</dbReference>
<keyword evidence="5 10" id="KW-0548">Nucleotidyltransferase</keyword>
<dbReference type="HAMAP" id="MF_01499">
    <property type="entry name" value="DacA"/>
    <property type="match status" value="1"/>
</dbReference>
<evidence type="ECO:0000256" key="7">
    <source>
        <dbReference type="ARBA" id="ARBA00022840"/>
    </source>
</evidence>
<evidence type="ECO:0000313" key="12">
    <source>
        <dbReference type="EMBL" id="HIV98533.1"/>
    </source>
</evidence>
<dbReference type="PIRSF" id="PIRSF004793">
    <property type="entry name" value="UCP004793"/>
    <property type="match status" value="1"/>
</dbReference>
<keyword evidence="2 10" id="KW-1003">Cell membrane</keyword>
<dbReference type="InterPro" id="IPR034701">
    <property type="entry name" value="CdaA"/>
</dbReference>
<dbReference type="PANTHER" id="PTHR34185">
    <property type="entry name" value="DIADENYLATE CYCLASE"/>
    <property type="match status" value="1"/>
</dbReference>
<proteinExistence type="inferred from homology"/>
<dbReference type="EMBL" id="DXHU01000006">
    <property type="protein sequence ID" value="HIV98533.1"/>
    <property type="molecule type" value="Genomic_DNA"/>
</dbReference>
<evidence type="ECO:0000256" key="2">
    <source>
        <dbReference type="ARBA" id="ARBA00022475"/>
    </source>
</evidence>
<keyword evidence="9 10" id="KW-0472">Membrane</keyword>
<feature type="transmembrane region" description="Helical" evidence="10">
    <location>
        <begin position="13"/>
        <end position="30"/>
    </location>
</feature>
<comment type="similarity">
    <text evidence="10">Belongs to the adenylate cyclase family. DacA/CdaA subfamily.</text>
</comment>
<comment type="subunit">
    <text evidence="10">Probably a homodimer.</text>
</comment>
<gene>
    <name evidence="12" type="primary">cdaA</name>
    <name evidence="10" type="synonym">dacA</name>
    <name evidence="12" type="ORF">IAB12_01985</name>
</gene>
<dbReference type="InterPro" id="IPR050338">
    <property type="entry name" value="DisA"/>
</dbReference>
<evidence type="ECO:0000256" key="3">
    <source>
        <dbReference type="ARBA" id="ARBA00022679"/>
    </source>
</evidence>
<keyword evidence="8 10" id="KW-1133">Transmembrane helix</keyword>
<dbReference type="GO" id="GO:0004016">
    <property type="term" value="F:adenylate cyclase activity"/>
    <property type="evidence" value="ECO:0007669"/>
    <property type="project" value="UniProtKB-UniRule"/>
</dbReference>